<accession>A0A398B0D3</accession>
<evidence type="ECO:0000313" key="1">
    <source>
        <dbReference type="EMBL" id="RID83232.1"/>
    </source>
</evidence>
<dbReference type="OrthoDB" id="212459at2"/>
<comment type="caution">
    <text evidence="1">The sequence shown here is derived from an EMBL/GenBank/DDBJ whole genome shotgun (WGS) entry which is preliminary data.</text>
</comment>
<dbReference type="EMBL" id="QWVT01000029">
    <property type="protein sequence ID" value="RID83232.1"/>
    <property type="molecule type" value="Genomic_DNA"/>
</dbReference>
<evidence type="ECO:0008006" key="3">
    <source>
        <dbReference type="Google" id="ProtNLM"/>
    </source>
</evidence>
<keyword evidence="2" id="KW-1185">Reference proteome</keyword>
<proteinExistence type="predicted"/>
<protein>
    <recommendedName>
        <fullName evidence="3">Coiled-coil protein</fullName>
    </recommendedName>
</protein>
<evidence type="ECO:0000313" key="2">
    <source>
        <dbReference type="Proteomes" id="UP000265816"/>
    </source>
</evidence>
<dbReference type="AlphaFoldDB" id="A0A398B0D3"/>
<dbReference type="RefSeq" id="WP_119114077.1">
    <property type="nucleotide sequence ID" value="NZ_CBCSEO010000003.1"/>
</dbReference>
<gene>
    <name evidence="1" type="ORF">D1970_17105</name>
</gene>
<sequence>MNLKVYFSDFLEVEPSVLYEYGAFDVSLINDLPLFIDPFLLFNSTKKEYQDLHQNMLKYLGFLRDKAQEKTLSPGLLKAWFMFPEIKQNWLGFSKSGNGGSGLGRDFAVALHSNLNSVLSEFGMEKVTKSSHLEKLCIIKDKVGRDNISDFTTRLIHEYLLKYTQTFALKHLNKKYVKKVTVNNVRFNYKTETWERDAYDLPYINGDYVLLTPMDILTKDDTWINKTDMVKDFSLIPACIDNEQLRFQINNYFISILPKKPSAKDRSLAVTRVVSEYPEFVDFYIKFKEQHGGQAQARSIEKVKESAQFYVEKFKELIELLEKETDFYKVKEDTFEESLQRVMFLKHVIENNDGYRIFYSKGMAIKKEEDLQILYRLTWFAADSDVNREVNNGRGPVDFKVSKGNKDKTLIEFKLASNSQLKKNLKNQVPIYEAANETKKSIKVILYFSEQELKKVQKILQELGLQEAKNIILIDARNDNKPSASTASA</sequence>
<reference evidence="1 2" key="1">
    <citation type="submission" date="2018-08" db="EMBL/GenBank/DDBJ databases">
        <title>Bacillus jemisoniae sp. nov., Bacillus chryseoplanitiae sp. nov., Bacillus resnikiae sp. nov., and Bacillus frankliniae sp. nov., isolated from Viking spacecraft and associated surfaces.</title>
        <authorList>
            <person name="Seuylemezian A."/>
            <person name="Vaishampayan P."/>
        </authorList>
    </citation>
    <scope>NUCLEOTIDE SEQUENCE [LARGE SCALE GENOMIC DNA]</scope>
    <source>
        <strain evidence="1 2">JJ-247</strain>
    </source>
</reference>
<name>A0A398B0D3_9BACI</name>
<organism evidence="1 2">
    <name type="scientific">Mesobacillus zeae</name>
    <dbReference type="NCBI Taxonomy" id="1917180"/>
    <lineage>
        <taxon>Bacteria</taxon>
        <taxon>Bacillati</taxon>
        <taxon>Bacillota</taxon>
        <taxon>Bacilli</taxon>
        <taxon>Bacillales</taxon>
        <taxon>Bacillaceae</taxon>
        <taxon>Mesobacillus</taxon>
    </lineage>
</organism>
<dbReference type="Proteomes" id="UP000265816">
    <property type="component" value="Unassembled WGS sequence"/>
</dbReference>